<proteinExistence type="predicted"/>
<evidence type="ECO:0000313" key="2">
    <source>
        <dbReference type="Proteomes" id="UP000596661"/>
    </source>
</evidence>
<reference evidence="1" key="1">
    <citation type="submission" date="2018-11" db="EMBL/GenBank/DDBJ databases">
        <authorList>
            <person name="Grassa J C."/>
        </authorList>
    </citation>
    <scope>NUCLEOTIDE SEQUENCE [LARGE SCALE GENOMIC DNA]</scope>
</reference>
<dbReference type="AlphaFoldDB" id="A0A803Q1V6"/>
<keyword evidence="2" id="KW-1185">Reference proteome</keyword>
<protein>
    <submittedName>
        <fullName evidence="1">Uncharacterized protein</fullName>
    </submittedName>
</protein>
<name>A0A803Q1V6_CANSA</name>
<organism evidence="1 2">
    <name type="scientific">Cannabis sativa</name>
    <name type="common">Hemp</name>
    <name type="synonym">Marijuana</name>
    <dbReference type="NCBI Taxonomy" id="3483"/>
    <lineage>
        <taxon>Eukaryota</taxon>
        <taxon>Viridiplantae</taxon>
        <taxon>Streptophyta</taxon>
        <taxon>Embryophyta</taxon>
        <taxon>Tracheophyta</taxon>
        <taxon>Spermatophyta</taxon>
        <taxon>Magnoliopsida</taxon>
        <taxon>eudicotyledons</taxon>
        <taxon>Gunneridae</taxon>
        <taxon>Pentapetalae</taxon>
        <taxon>rosids</taxon>
        <taxon>fabids</taxon>
        <taxon>Rosales</taxon>
        <taxon>Cannabaceae</taxon>
        <taxon>Cannabis</taxon>
    </lineage>
</organism>
<dbReference type="EnsemblPlants" id="evm.model.07.1235">
    <property type="protein sequence ID" value="cds.evm.model.07.1235"/>
    <property type="gene ID" value="evm.TU.07.1235"/>
</dbReference>
<accession>A0A803Q1V6</accession>
<sequence>MLKEEVKTQKDKAKALRLYSVEISFVATLHRLSKVDLTVLKLLGNEEDEYLAKVQAMESGTYLVSPSLEFDEESREVYSAKVIEFSSEKEAHTYHDQPPS</sequence>
<dbReference type="Gramene" id="evm.model.07.1235">
    <property type="protein sequence ID" value="cds.evm.model.07.1235"/>
    <property type="gene ID" value="evm.TU.07.1235"/>
</dbReference>
<dbReference type="Proteomes" id="UP000596661">
    <property type="component" value="Chromosome 7"/>
</dbReference>
<reference evidence="1" key="2">
    <citation type="submission" date="2021-03" db="UniProtKB">
        <authorList>
            <consortium name="EnsemblPlants"/>
        </authorList>
    </citation>
    <scope>IDENTIFICATION</scope>
</reference>
<dbReference type="EMBL" id="UZAU01000656">
    <property type="status" value="NOT_ANNOTATED_CDS"/>
    <property type="molecule type" value="Genomic_DNA"/>
</dbReference>
<evidence type="ECO:0000313" key="1">
    <source>
        <dbReference type="EnsemblPlants" id="cds.evm.model.07.1235"/>
    </source>
</evidence>